<keyword evidence="2" id="KW-1185">Reference proteome</keyword>
<gene>
    <name evidence="1" type="ORF">NPIL_693291</name>
</gene>
<evidence type="ECO:0000313" key="2">
    <source>
        <dbReference type="Proteomes" id="UP000887013"/>
    </source>
</evidence>
<dbReference type="Proteomes" id="UP000887013">
    <property type="component" value="Unassembled WGS sequence"/>
</dbReference>
<organism evidence="1 2">
    <name type="scientific">Nephila pilipes</name>
    <name type="common">Giant wood spider</name>
    <name type="synonym">Nephila maculata</name>
    <dbReference type="NCBI Taxonomy" id="299642"/>
    <lineage>
        <taxon>Eukaryota</taxon>
        <taxon>Metazoa</taxon>
        <taxon>Ecdysozoa</taxon>
        <taxon>Arthropoda</taxon>
        <taxon>Chelicerata</taxon>
        <taxon>Arachnida</taxon>
        <taxon>Araneae</taxon>
        <taxon>Araneomorphae</taxon>
        <taxon>Entelegynae</taxon>
        <taxon>Araneoidea</taxon>
        <taxon>Nephilidae</taxon>
        <taxon>Nephila</taxon>
    </lineage>
</organism>
<reference evidence="1" key="1">
    <citation type="submission" date="2020-08" db="EMBL/GenBank/DDBJ databases">
        <title>Multicomponent nature underlies the extraordinary mechanical properties of spider dragline silk.</title>
        <authorList>
            <person name="Kono N."/>
            <person name="Nakamura H."/>
            <person name="Mori M."/>
            <person name="Yoshida Y."/>
            <person name="Ohtoshi R."/>
            <person name="Malay A.D."/>
            <person name="Moran D.A.P."/>
            <person name="Tomita M."/>
            <person name="Numata K."/>
            <person name="Arakawa K."/>
        </authorList>
    </citation>
    <scope>NUCLEOTIDE SEQUENCE</scope>
</reference>
<dbReference type="OrthoDB" id="6513267at2759"/>
<sequence>MIIKLIDIISKSHLSVNILLFADDMVMSATGSVFAVFEMTLQQALNVLGSVSGENNMVINTDKTPLFSFSCKHYNIQLCYKSKDLARTNSTVILGIHVDSKLTWQKHIHTAIDR</sequence>
<dbReference type="EMBL" id="BMAW01082484">
    <property type="protein sequence ID" value="GFU29444.1"/>
    <property type="molecule type" value="Genomic_DNA"/>
</dbReference>
<proteinExistence type="predicted"/>
<accession>A0A8X6QP14</accession>
<evidence type="ECO:0008006" key="3">
    <source>
        <dbReference type="Google" id="ProtNLM"/>
    </source>
</evidence>
<name>A0A8X6QP14_NEPPI</name>
<evidence type="ECO:0000313" key="1">
    <source>
        <dbReference type="EMBL" id="GFU29444.1"/>
    </source>
</evidence>
<protein>
    <recommendedName>
        <fullName evidence="3">Reverse transcriptase domain-containing protein</fullName>
    </recommendedName>
</protein>
<comment type="caution">
    <text evidence="1">The sequence shown here is derived from an EMBL/GenBank/DDBJ whole genome shotgun (WGS) entry which is preliminary data.</text>
</comment>
<dbReference type="AlphaFoldDB" id="A0A8X6QP14"/>